<proteinExistence type="predicted"/>
<dbReference type="AlphaFoldDB" id="A0A8D9E4L6"/>
<sequence>MIPKQSQTITGDLKYYTNIVTGQYFTCDQRNPKKIKLYTRHNKVLIGKETTFEIPAETKINIANIIANVTMKHDYIAGGYYVDEKNAFYDIFFLKEIIKYQQLLLSLRSEVSVEAFSLKLLLVERWNE</sequence>
<name>A0A8D9E4L6_9HEMI</name>
<organism evidence="1">
    <name type="scientific">Cacopsylla melanoneura</name>
    <dbReference type="NCBI Taxonomy" id="428564"/>
    <lineage>
        <taxon>Eukaryota</taxon>
        <taxon>Metazoa</taxon>
        <taxon>Ecdysozoa</taxon>
        <taxon>Arthropoda</taxon>
        <taxon>Hexapoda</taxon>
        <taxon>Insecta</taxon>
        <taxon>Pterygota</taxon>
        <taxon>Neoptera</taxon>
        <taxon>Paraneoptera</taxon>
        <taxon>Hemiptera</taxon>
        <taxon>Sternorrhyncha</taxon>
        <taxon>Psylloidea</taxon>
        <taxon>Psyllidae</taxon>
        <taxon>Psyllinae</taxon>
        <taxon>Cacopsylla</taxon>
    </lineage>
</organism>
<dbReference type="EMBL" id="HBUF01407411">
    <property type="protein sequence ID" value="CAG6738344.1"/>
    <property type="molecule type" value="Transcribed_RNA"/>
</dbReference>
<accession>A0A8D9E4L6</accession>
<reference evidence="1" key="1">
    <citation type="submission" date="2021-05" db="EMBL/GenBank/DDBJ databases">
        <authorList>
            <person name="Alioto T."/>
            <person name="Alioto T."/>
            <person name="Gomez Garrido J."/>
        </authorList>
    </citation>
    <scope>NUCLEOTIDE SEQUENCE</scope>
</reference>
<protein>
    <submittedName>
        <fullName evidence="1">Uncharacterized protein</fullName>
    </submittedName>
</protein>
<dbReference type="EMBL" id="HBUF01407412">
    <property type="protein sequence ID" value="CAG6738345.1"/>
    <property type="molecule type" value="Transcribed_RNA"/>
</dbReference>
<evidence type="ECO:0000313" key="1">
    <source>
        <dbReference type="EMBL" id="CAG6738345.1"/>
    </source>
</evidence>